<keyword evidence="3" id="KW-0186">Copper</keyword>
<reference evidence="5 6" key="1">
    <citation type="submission" date="2017-05" db="EMBL/GenBank/DDBJ databases">
        <title>Genome sequence for an aflatoxigenic pathogen of Argentinian peanut, Aspergillus arachidicola.</title>
        <authorList>
            <person name="Moore G."/>
            <person name="Beltz S.B."/>
            <person name="Mack B.M."/>
        </authorList>
    </citation>
    <scope>NUCLEOTIDE SEQUENCE [LARGE SCALE GENOMIC DNA]</scope>
    <source>
        <strain evidence="5 6">CBS 117610</strain>
    </source>
</reference>
<dbReference type="Gene3D" id="1.10.1280.10">
    <property type="entry name" value="Di-copper center containing domain from catechol oxidase"/>
    <property type="match status" value="1"/>
</dbReference>
<evidence type="ECO:0000313" key="5">
    <source>
        <dbReference type="EMBL" id="PIG82894.1"/>
    </source>
</evidence>
<name>A0A2G7FQL5_9EURO</name>
<evidence type="ECO:0000259" key="4">
    <source>
        <dbReference type="PROSITE" id="PS00498"/>
    </source>
</evidence>
<dbReference type="PANTHER" id="PTHR11474">
    <property type="entry name" value="TYROSINASE FAMILY MEMBER"/>
    <property type="match status" value="1"/>
</dbReference>
<dbReference type="Proteomes" id="UP000231358">
    <property type="component" value="Unassembled WGS sequence"/>
</dbReference>
<gene>
    <name evidence="5" type="ORF">AARAC_011531</name>
</gene>
<feature type="domain" description="Tyrosinase copper-binding" evidence="4">
    <location>
        <begin position="339"/>
        <end position="350"/>
    </location>
</feature>
<dbReference type="SUPFAM" id="SSF48056">
    <property type="entry name" value="Di-copper centre-containing domain"/>
    <property type="match status" value="1"/>
</dbReference>
<dbReference type="STRING" id="656916.A0A2G7FQL5"/>
<keyword evidence="2" id="KW-0560">Oxidoreductase</keyword>
<dbReference type="EMBL" id="NEXV01000483">
    <property type="protein sequence ID" value="PIG82894.1"/>
    <property type="molecule type" value="Genomic_DNA"/>
</dbReference>
<dbReference type="PANTHER" id="PTHR11474:SF125">
    <property type="entry name" value="N-ACETYL-6-HYDROXYTRYPTOPHAN OXIDASE IVOB-RELATED"/>
    <property type="match status" value="1"/>
</dbReference>
<dbReference type="PRINTS" id="PR00092">
    <property type="entry name" value="TYROSINASE"/>
</dbReference>
<comment type="caution">
    <text evidence="5">The sequence shown here is derived from an EMBL/GenBank/DDBJ whole genome shotgun (WGS) entry which is preliminary data.</text>
</comment>
<dbReference type="InterPro" id="IPR008922">
    <property type="entry name" value="Di-copper_centre_dom_sf"/>
</dbReference>
<evidence type="ECO:0000256" key="1">
    <source>
        <dbReference type="ARBA" id="ARBA00022723"/>
    </source>
</evidence>
<dbReference type="GO" id="GO:0046872">
    <property type="term" value="F:metal ion binding"/>
    <property type="evidence" value="ECO:0007669"/>
    <property type="project" value="UniProtKB-KW"/>
</dbReference>
<evidence type="ECO:0000313" key="6">
    <source>
        <dbReference type="Proteomes" id="UP000231358"/>
    </source>
</evidence>
<dbReference type="PROSITE" id="PS00498">
    <property type="entry name" value="TYROSINASE_2"/>
    <property type="match status" value="1"/>
</dbReference>
<evidence type="ECO:0000256" key="3">
    <source>
        <dbReference type="ARBA" id="ARBA00023008"/>
    </source>
</evidence>
<dbReference type="InterPro" id="IPR050316">
    <property type="entry name" value="Tyrosinase/Hemocyanin"/>
</dbReference>
<dbReference type="Pfam" id="PF00264">
    <property type="entry name" value="Tyrosinase"/>
    <property type="match status" value="1"/>
</dbReference>
<keyword evidence="6" id="KW-1185">Reference proteome</keyword>
<evidence type="ECO:0000256" key="2">
    <source>
        <dbReference type="ARBA" id="ARBA00023002"/>
    </source>
</evidence>
<dbReference type="GO" id="GO:0016491">
    <property type="term" value="F:oxidoreductase activity"/>
    <property type="evidence" value="ECO:0007669"/>
    <property type="project" value="UniProtKB-KW"/>
</dbReference>
<organism evidence="5 6">
    <name type="scientific">Aspergillus arachidicola</name>
    <dbReference type="NCBI Taxonomy" id="656916"/>
    <lineage>
        <taxon>Eukaryota</taxon>
        <taxon>Fungi</taxon>
        <taxon>Dikarya</taxon>
        <taxon>Ascomycota</taxon>
        <taxon>Pezizomycotina</taxon>
        <taxon>Eurotiomycetes</taxon>
        <taxon>Eurotiomycetidae</taxon>
        <taxon>Eurotiales</taxon>
        <taxon>Aspergillaceae</taxon>
        <taxon>Aspergillus</taxon>
        <taxon>Aspergillus subgen. Circumdati</taxon>
    </lineage>
</organism>
<proteinExistence type="predicted"/>
<accession>A0A2G7FQL5</accession>
<sequence>MALVKEDSELDRSFLEAIYTGNNPDELSSPAGSNSSLCTLSAQYPSARRQAKTLRAISSAHELCLTMKGLLIVLPAIFGITLAAPATCTPERALVRKEWRELGYAERKDYIDALWCLRDRPPILPSEEFPGVRDRWDDFVATHINYTNNIHFNGLLLPWHRHFVYLWEMALREECGYKGSVPYWNWALDTENLAESPLFDGSSTSLSSNGAYNPNEPMPCTPGGTCFPRGTGGGCVESGPFKDLQIHMGPFNSSLAQSYGSLPVNVWDYNPRCLYRSLNQPLLAALNNQTRIDQMQASTNIRDWLSVMSPSNPDLTSSHGGGHGGVGGAMADFFASPQDPSFMLHHAFIDKLWAQWQDQDPETRRYAVNGTTVIYDPPGAPVVTLDTLVEFGELCHPRKVEKVMHPLRNGYCYTYT</sequence>
<keyword evidence="1" id="KW-0479">Metal-binding</keyword>
<dbReference type="InterPro" id="IPR002227">
    <property type="entry name" value="Tyrosinase_Cu-bd"/>
</dbReference>
<dbReference type="AlphaFoldDB" id="A0A2G7FQL5"/>
<protein>
    <submittedName>
        <fullName evidence="5">Tyrosinase central domain protein</fullName>
    </submittedName>
</protein>